<dbReference type="InterPro" id="IPR014729">
    <property type="entry name" value="Rossmann-like_a/b/a_fold"/>
</dbReference>
<dbReference type="SUPFAM" id="SSF52402">
    <property type="entry name" value="Adenine nucleotide alpha hydrolases-like"/>
    <property type="match status" value="1"/>
</dbReference>
<evidence type="ECO:0000256" key="3">
    <source>
        <dbReference type="ARBA" id="ARBA00029814"/>
    </source>
</evidence>
<evidence type="ECO:0000256" key="5">
    <source>
        <dbReference type="ARBA" id="ARBA00048108"/>
    </source>
</evidence>
<evidence type="ECO:0000256" key="2">
    <source>
        <dbReference type="ARBA" id="ARBA00018426"/>
    </source>
</evidence>
<proteinExistence type="predicted"/>
<dbReference type="CDD" id="cd06155">
    <property type="entry name" value="eu_AANH_C_1"/>
    <property type="match status" value="1"/>
</dbReference>
<feature type="compositionally biased region" description="Low complexity" evidence="6">
    <location>
        <begin position="85"/>
        <end position="101"/>
    </location>
</feature>
<name>A0AA39Z732_9PEZI</name>
<dbReference type="Pfam" id="PF01902">
    <property type="entry name" value="Diphthami_syn_2"/>
    <property type="match status" value="1"/>
</dbReference>
<dbReference type="InterPro" id="IPR035959">
    <property type="entry name" value="RutC-like_sf"/>
</dbReference>
<dbReference type="CDD" id="cd06156">
    <property type="entry name" value="eu_AANH_C_2"/>
    <property type="match status" value="1"/>
</dbReference>
<evidence type="ECO:0000313" key="8">
    <source>
        <dbReference type="EMBL" id="KAK0665348.1"/>
    </source>
</evidence>
<dbReference type="Pfam" id="PF01042">
    <property type="entry name" value="Ribonuc_L-PSP"/>
    <property type="match status" value="1"/>
</dbReference>
<comment type="catalytic activity">
    <reaction evidence="5">
        <text>diphthine-[translation elongation factor 2] + NH4(+) + ATP = diphthamide-[translation elongation factor 2] + AMP + diphosphate + H(+)</text>
        <dbReference type="Rhea" id="RHEA:19753"/>
        <dbReference type="Rhea" id="RHEA-COMP:10172"/>
        <dbReference type="Rhea" id="RHEA-COMP:10174"/>
        <dbReference type="ChEBI" id="CHEBI:15378"/>
        <dbReference type="ChEBI" id="CHEBI:16692"/>
        <dbReference type="ChEBI" id="CHEBI:28938"/>
        <dbReference type="ChEBI" id="CHEBI:30616"/>
        <dbReference type="ChEBI" id="CHEBI:33019"/>
        <dbReference type="ChEBI" id="CHEBI:82696"/>
        <dbReference type="ChEBI" id="CHEBI:456215"/>
        <dbReference type="EC" id="6.3.1.14"/>
    </reaction>
</comment>
<dbReference type="Gene3D" id="3.30.1330.40">
    <property type="entry name" value="RutC-like"/>
    <property type="match status" value="2"/>
</dbReference>
<comment type="caution">
    <text evidence="8">The sequence shown here is derived from an EMBL/GenBank/DDBJ whole genome shotgun (WGS) entry which is preliminary data.</text>
</comment>
<feature type="compositionally biased region" description="Low complexity" evidence="6">
    <location>
        <begin position="66"/>
        <end position="78"/>
    </location>
</feature>
<dbReference type="InterPro" id="IPR030662">
    <property type="entry name" value="DPH6/MJ0570"/>
</dbReference>
<dbReference type="CDD" id="cd01994">
    <property type="entry name" value="AANH_PF0828-like"/>
    <property type="match status" value="1"/>
</dbReference>
<dbReference type="EC" id="6.3.1.14" evidence="1"/>
<feature type="region of interest" description="Disordered" evidence="6">
    <location>
        <begin position="55"/>
        <end position="113"/>
    </location>
</feature>
<dbReference type="Gene3D" id="3.40.50.620">
    <property type="entry name" value="HUPs"/>
    <property type="match status" value="1"/>
</dbReference>
<gene>
    <name evidence="8" type="ORF">QBC41DRAFT_379890</name>
</gene>
<dbReference type="PANTHER" id="PTHR12196:SF2">
    <property type="entry name" value="DIPHTHINE--AMMONIA LIGASE"/>
    <property type="match status" value="1"/>
</dbReference>
<feature type="compositionally biased region" description="Acidic residues" evidence="6">
    <location>
        <begin position="103"/>
        <end position="112"/>
    </location>
</feature>
<protein>
    <recommendedName>
        <fullName evidence="2">Diphthine--ammonia ligase</fullName>
        <ecNumber evidence="1">6.3.1.14</ecNumber>
    </recommendedName>
    <alternativeName>
        <fullName evidence="3">Diphthamide synthase</fullName>
    </alternativeName>
    <alternativeName>
        <fullName evidence="4">Diphthamide synthetase</fullName>
    </alternativeName>
</protein>
<reference evidence="8" key="1">
    <citation type="submission" date="2023-06" db="EMBL/GenBank/DDBJ databases">
        <title>Genome-scale phylogeny and comparative genomics of the fungal order Sordariales.</title>
        <authorList>
            <consortium name="Lawrence Berkeley National Laboratory"/>
            <person name="Hensen N."/>
            <person name="Bonometti L."/>
            <person name="Westerberg I."/>
            <person name="Brannstrom I.O."/>
            <person name="Guillou S."/>
            <person name="Cros-Aarteil S."/>
            <person name="Calhoun S."/>
            <person name="Haridas S."/>
            <person name="Kuo A."/>
            <person name="Mondo S."/>
            <person name="Pangilinan J."/>
            <person name="Riley R."/>
            <person name="Labutti K."/>
            <person name="Andreopoulos B."/>
            <person name="Lipzen A."/>
            <person name="Chen C."/>
            <person name="Yanf M."/>
            <person name="Daum C."/>
            <person name="Ng V."/>
            <person name="Clum A."/>
            <person name="Steindorff A."/>
            <person name="Ohm R."/>
            <person name="Martin F."/>
            <person name="Silar P."/>
            <person name="Natvig D."/>
            <person name="Lalanne C."/>
            <person name="Gautier V."/>
            <person name="Ament-Velasquez S.L."/>
            <person name="Kruys A."/>
            <person name="Hutchinson M.I."/>
            <person name="Powell A.J."/>
            <person name="Barry K."/>
            <person name="Miller A.N."/>
            <person name="Grigoriev I.V."/>
            <person name="Debuchy R."/>
            <person name="Gladieux P."/>
            <person name="Thoren M.H."/>
            <person name="Johannesson H."/>
        </authorList>
    </citation>
    <scope>NUCLEOTIDE SEQUENCE</scope>
    <source>
        <strain evidence="8">CBS 307.81</strain>
    </source>
</reference>
<evidence type="ECO:0000259" key="7">
    <source>
        <dbReference type="Pfam" id="PF01902"/>
    </source>
</evidence>
<dbReference type="AlphaFoldDB" id="A0AA39Z732"/>
<evidence type="ECO:0000313" key="9">
    <source>
        <dbReference type="Proteomes" id="UP001174997"/>
    </source>
</evidence>
<feature type="domain" description="Diphthamide synthase" evidence="7">
    <location>
        <begin position="178"/>
        <end position="327"/>
    </location>
</feature>
<dbReference type="PANTHER" id="PTHR12196">
    <property type="entry name" value="DOMAIN OF UNKNOWN FUNCTION 71 DUF71 -CONTAINING PROTEIN"/>
    <property type="match status" value="1"/>
</dbReference>
<evidence type="ECO:0000256" key="1">
    <source>
        <dbReference type="ARBA" id="ARBA00012089"/>
    </source>
</evidence>
<dbReference type="InterPro" id="IPR002761">
    <property type="entry name" value="Diphthami_syn_dom"/>
</dbReference>
<dbReference type="SUPFAM" id="SSF55298">
    <property type="entry name" value="YjgF-like"/>
    <property type="match status" value="2"/>
</dbReference>
<evidence type="ECO:0000256" key="6">
    <source>
        <dbReference type="SAM" id="MobiDB-lite"/>
    </source>
</evidence>
<organism evidence="8 9">
    <name type="scientific">Cercophora samala</name>
    <dbReference type="NCBI Taxonomy" id="330535"/>
    <lineage>
        <taxon>Eukaryota</taxon>
        <taxon>Fungi</taxon>
        <taxon>Dikarya</taxon>
        <taxon>Ascomycota</taxon>
        <taxon>Pezizomycotina</taxon>
        <taxon>Sordariomycetes</taxon>
        <taxon>Sordariomycetidae</taxon>
        <taxon>Sordariales</taxon>
        <taxon>Lasiosphaeriaceae</taxon>
        <taxon>Cercophora</taxon>
    </lineage>
</organism>
<keyword evidence="9" id="KW-1185">Reference proteome</keyword>
<dbReference type="Gene3D" id="3.90.1490.10">
    <property type="entry name" value="putative n-type atp pyrophosphatase, domain 2"/>
    <property type="match status" value="1"/>
</dbReference>
<dbReference type="Proteomes" id="UP001174997">
    <property type="component" value="Unassembled WGS sequence"/>
</dbReference>
<dbReference type="InterPro" id="IPR006175">
    <property type="entry name" value="YjgF/YER057c/UK114"/>
</dbReference>
<dbReference type="GO" id="GO:0017178">
    <property type="term" value="F:diphthine-ammonia ligase activity"/>
    <property type="evidence" value="ECO:0007669"/>
    <property type="project" value="UniProtKB-EC"/>
</dbReference>
<evidence type="ECO:0000256" key="4">
    <source>
        <dbReference type="ARBA" id="ARBA00031552"/>
    </source>
</evidence>
<dbReference type="GO" id="GO:0017183">
    <property type="term" value="P:protein histidyl modification to diphthamide"/>
    <property type="evidence" value="ECO:0007669"/>
    <property type="project" value="TreeGrafter"/>
</dbReference>
<accession>A0AA39Z732</accession>
<sequence length="807" mass="86859">MATTPPPPPPPPPQAAAERLNVIALISGGKDSFYSLLHCRENGHRVVALANLYPSTAAGTGGTGTGRTSPSSSVSDDAAPPPGPGTTTTTNTTTTTTIPPANQEEEEGEEEDLNSHMYQTVGHSLIPLYAQATNLPLYRKSISPSGATQRGRDYSHYVSTPEEVHERRHDEAESMFYLLKGIKRRHPEANAVCAGAILSTYQRTRVESVAVRLGLTPLAYLWKFPSLPGPASSGGGGGDGQLLLDMEQAGLEARIIKVASGGLEEGDLWVNVASRQGKERVERGMRKYAFGGGLDKGAVIGEGGEFETLVVDGPGGLFKKRIVVEEEGRRVVREGGGTAWLSITGARLEVKEELRHGKIRVPELWDDKFKAILETLTSSDELPIQDLSLGDGETSTEIALPDLSKLQPSTVQHLVFTSIDHPSIKDETTSITTLIEAYLASQSLPSTVILSTTILLRNMSDFATINPIYGELFPFPNPPSRVCISCGDLLPKGINIVIALALSTTPDIQRDGLHVQSRSYWAPANIGPYSQAITTPLFPSSQAKAVRIAGQIPLIPATMTLPPPEDLNTQLVLSLQHLFRIGVETGVQLFTSGVAYFPASENMKEKVRLAAKVWELAHALPKGEDEEEDEDGPDIWDKKYNSAYASFASTGGGQTQSPSGPQLPDWSVVSTKTTIPPVFVAEVEELPRGSGVEWQGHLGVASAGEDSVEVVKRGENVWQVVVEKRFVQTVVVEGVDREVVVEGVAGVVGELEGRGLVPVVTYLDGGFRYRLGEEGKGLVVPCRSLWDGEGGRRVGRVRVWEGVLREE</sequence>
<dbReference type="EMBL" id="JAULSY010000112">
    <property type="protein sequence ID" value="KAK0665348.1"/>
    <property type="molecule type" value="Genomic_DNA"/>
</dbReference>